<keyword evidence="2" id="KW-0812">Transmembrane</keyword>
<name>D2R0T2_PIRSD</name>
<feature type="region of interest" description="Disordered" evidence="1">
    <location>
        <begin position="193"/>
        <end position="212"/>
    </location>
</feature>
<organism evidence="3 4">
    <name type="scientific">Pirellula staleyi (strain ATCC 27377 / DSM 6068 / ICPB 4128)</name>
    <name type="common">Pirella staleyi</name>
    <dbReference type="NCBI Taxonomy" id="530564"/>
    <lineage>
        <taxon>Bacteria</taxon>
        <taxon>Pseudomonadati</taxon>
        <taxon>Planctomycetota</taxon>
        <taxon>Planctomycetia</taxon>
        <taxon>Pirellulales</taxon>
        <taxon>Pirellulaceae</taxon>
        <taxon>Pirellula</taxon>
    </lineage>
</organism>
<dbReference type="KEGG" id="psl:Psta_2006"/>
<evidence type="ECO:0000313" key="3">
    <source>
        <dbReference type="EMBL" id="ADB16680.1"/>
    </source>
</evidence>
<dbReference type="Proteomes" id="UP000001887">
    <property type="component" value="Chromosome"/>
</dbReference>
<reference evidence="3 4" key="1">
    <citation type="journal article" date="2009" name="Stand. Genomic Sci.">
        <title>Complete genome sequence of Pirellula staleyi type strain (ATCC 27377).</title>
        <authorList>
            <person name="Clum A."/>
            <person name="Tindall B.J."/>
            <person name="Sikorski J."/>
            <person name="Ivanova N."/>
            <person name="Mavrommatis K."/>
            <person name="Lucas S."/>
            <person name="Glavina del Rio T."/>
            <person name="Nolan M."/>
            <person name="Chen F."/>
            <person name="Tice H."/>
            <person name="Pitluck S."/>
            <person name="Cheng J.F."/>
            <person name="Chertkov O."/>
            <person name="Brettin T."/>
            <person name="Han C."/>
            <person name="Detter J.C."/>
            <person name="Kuske C."/>
            <person name="Bruce D."/>
            <person name="Goodwin L."/>
            <person name="Ovchinikova G."/>
            <person name="Pati A."/>
            <person name="Mikhailova N."/>
            <person name="Chen A."/>
            <person name="Palaniappan K."/>
            <person name="Land M."/>
            <person name="Hauser L."/>
            <person name="Chang Y.J."/>
            <person name="Jeffries C.D."/>
            <person name="Chain P."/>
            <person name="Rohde M."/>
            <person name="Goker M."/>
            <person name="Bristow J."/>
            <person name="Eisen J.A."/>
            <person name="Markowitz V."/>
            <person name="Hugenholtz P."/>
            <person name="Kyrpides N.C."/>
            <person name="Klenk H.P."/>
            <person name="Lapidus A."/>
        </authorList>
    </citation>
    <scope>NUCLEOTIDE SEQUENCE [LARGE SCALE GENOMIC DNA]</scope>
    <source>
        <strain evidence="4">ATCC 27377 / DSM 6068 / ICPB 4128</strain>
    </source>
</reference>
<dbReference type="STRING" id="530564.Psta_2006"/>
<accession>D2R0T2</accession>
<gene>
    <name evidence="3" type="ordered locus">Psta_2006</name>
</gene>
<evidence type="ECO:0000256" key="1">
    <source>
        <dbReference type="SAM" id="MobiDB-lite"/>
    </source>
</evidence>
<evidence type="ECO:0008006" key="5">
    <source>
        <dbReference type="Google" id="ProtNLM"/>
    </source>
</evidence>
<dbReference type="EMBL" id="CP001848">
    <property type="protein sequence ID" value="ADB16680.1"/>
    <property type="molecule type" value="Genomic_DNA"/>
</dbReference>
<dbReference type="eggNOG" id="COG3206">
    <property type="taxonomic scope" value="Bacteria"/>
</dbReference>
<feature type="transmembrane region" description="Helical" evidence="2">
    <location>
        <begin position="360"/>
        <end position="377"/>
    </location>
</feature>
<protein>
    <recommendedName>
        <fullName evidence="5">Polysaccharide chain length determinant N-terminal domain-containing protein</fullName>
    </recommendedName>
</protein>
<sequence>MTKRHVSTTPPQASASTELTSRSSAVRVGVLPAWLHQSVAVALAVWLVVVIAWPQVDAKFRATAVVLPSLAASDAVLATHWNGAAIEKWIEHTSMQGDGHSASLSPRVRARSISESTAAPIELELIGNSRAEVGGALQQIAVRLAADYIQEHGSAEHAKLVQSQMAAVRALRLEEDRLRRELLTVEELAQADRERLEAESPAPSSTAVPEVASKIADATEQRLAEMRLELARLEANYTDQHPAVIALKEQIRQIERQASPPSDSSSNLDFSSNPANNSTLPTQLISTNVNGYPSTGIGPVTASEEARNLESEIAATSDRRKQAEWRLEELVRSQEAAATQLAGRIGSPVEVTRATAPIDSLALVIASLVALLAAYFVRQLSLYAARPTILSTDHDVATLLALPMIGHATASRSDATMSSQASQITRARALLPWVVGTSETIIAAVLLASITACVLDPVLLQEFTANPLAGMLELSARMLGS</sequence>
<dbReference type="AlphaFoldDB" id="D2R0T2"/>
<keyword evidence="2" id="KW-0472">Membrane</keyword>
<proteinExistence type="predicted"/>
<dbReference type="HOGENOM" id="CLU_567248_0_0_0"/>
<keyword evidence="4" id="KW-1185">Reference proteome</keyword>
<feature type="transmembrane region" description="Helical" evidence="2">
    <location>
        <begin position="441"/>
        <end position="460"/>
    </location>
</feature>
<evidence type="ECO:0000313" key="4">
    <source>
        <dbReference type="Proteomes" id="UP000001887"/>
    </source>
</evidence>
<feature type="transmembrane region" description="Helical" evidence="2">
    <location>
        <begin position="34"/>
        <end position="53"/>
    </location>
</feature>
<feature type="compositionally biased region" description="Low complexity" evidence="1">
    <location>
        <begin position="259"/>
        <end position="274"/>
    </location>
</feature>
<keyword evidence="2" id="KW-1133">Transmembrane helix</keyword>
<feature type="region of interest" description="Disordered" evidence="1">
    <location>
        <begin position="255"/>
        <end position="281"/>
    </location>
</feature>
<evidence type="ECO:0000256" key="2">
    <source>
        <dbReference type="SAM" id="Phobius"/>
    </source>
</evidence>